<evidence type="ECO:0000313" key="7">
    <source>
        <dbReference type="EMBL" id="SKA84194.1"/>
    </source>
</evidence>
<name>A0A1T4X3K2_9BACT</name>
<dbReference type="GO" id="GO:0009073">
    <property type="term" value="P:aromatic amino acid family biosynthetic process"/>
    <property type="evidence" value="ECO:0007669"/>
    <property type="project" value="UniProtKB-KW"/>
</dbReference>
<keyword evidence="4" id="KW-0704">Schiff base</keyword>
<dbReference type="GO" id="GO:0016836">
    <property type="term" value="F:hydro-lyase activity"/>
    <property type="evidence" value="ECO:0007669"/>
    <property type="project" value="InterPro"/>
</dbReference>
<evidence type="ECO:0000256" key="6">
    <source>
        <dbReference type="PIRSR" id="PIRSR038992-1"/>
    </source>
</evidence>
<proteinExistence type="inferred from homology"/>
<dbReference type="GO" id="GO:0016740">
    <property type="term" value="F:transferase activity"/>
    <property type="evidence" value="ECO:0007669"/>
    <property type="project" value="UniProtKB-KW"/>
</dbReference>
<dbReference type="Gene3D" id="3.20.20.70">
    <property type="entry name" value="Aldolase class I"/>
    <property type="match status" value="1"/>
</dbReference>
<evidence type="ECO:0000256" key="2">
    <source>
        <dbReference type="ARBA" id="ARBA00022679"/>
    </source>
</evidence>
<evidence type="ECO:0000313" key="8">
    <source>
        <dbReference type="Proteomes" id="UP000190027"/>
    </source>
</evidence>
<dbReference type="SUPFAM" id="SSF51569">
    <property type="entry name" value="Aldolase"/>
    <property type="match status" value="1"/>
</dbReference>
<feature type="active site" description="Proton donor" evidence="6">
    <location>
        <position position="146"/>
    </location>
</feature>
<dbReference type="InterPro" id="IPR002915">
    <property type="entry name" value="DeoC/FbaB/LacD_aldolase"/>
</dbReference>
<dbReference type="InterPro" id="IPR050456">
    <property type="entry name" value="DeoC/FbaB_aldolase"/>
</dbReference>
<dbReference type="EC" id="2.2.1.10" evidence="5"/>
<dbReference type="NCBIfam" id="NF005556">
    <property type="entry name" value="PRK07226.1"/>
    <property type="match status" value="1"/>
</dbReference>
<dbReference type="CDD" id="cd00958">
    <property type="entry name" value="DhnA"/>
    <property type="match status" value="1"/>
</dbReference>
<accession>A0A1T4X3K2</accession>
<organism evidence="7 8">
    <name type="scientific">Paucidesulfovibrio gracilis DSM 16080</name>
    <dbReference type="NCBI Taxonomy" id="1121449"/>
    <lineage>
        <taxon>Bacteria</taxon>
        <taxon>Pseudomonadati</taxon>
        <taxon>Thermodesulfobacteriota</taxon>
        <taxon>Desulfovibrionia</taxon>
        <taxon>Desulfovibrionales</taxon>
        <taxon>Desulfovibrionaceae</taxon>
        <taxon>Paucidesulfovibrio</taxon>
    </lineage>
</organism>
<evidence type="ECO:0000256" key="1">
    <source>
        <dbReference type="ARBA" id="ARBA00022605"/>
    </source>
</evidence>
<dbReference type="GO" id="GO:0004332">
    <property type="term" value="F:fructose-bisphosphate aldolase activity"/>
    <property type="evidence" value="ECO:0007669"/>
    <property type="project" value="InterPro"/>
</dbReference>
<evidence type="ECO:0000256" key="5">
    <source>
        <dbReference type="NCBIfam" id="TIGR01949"/>
    </source>
</evidence>
<dbReference type="OrthoDB" id="5915071at2"/>
<dbReference type="NCBIfam" id="TIGR01949">
    <property type="entry name" value="ADH_synth"/>
    <property type="match status" value="1"/>
</dbReference>
<dbReference type="EMBL" id="FUYC01000007">
    <property type="protein sequence ID" value="SKA84194.1"/>
    <property type="molecule type" value="Genomic_DNA"/>
</dbReference>
<evidence type="ECO:0000256" key="4">
    <source>
        <dbReference type="ARBA" id="ARBA00023270"/>
    </source>
</evidence>
<dbReference type="AlphaFoldDB" id="A0A1T4X3K2"/>
<dbReference type="Pfam" id="PF01791">
    <property type="entry name" value="DeoC"/>
    <property type="match status" value="1"/>
</dbReference>
<dbReference type="HAMAP" id="MF_00960">
    <property type="entry name" value="ADH_synthase"/>
    <property type="match status" value="1"/>
</dbReference>
<dbReference type="SMART" id="SM01133">
    <property type="entry name" value="DeoC"/>
    <property type="match status" value="1"/>
</dbReference>
<dbReference type="InterPro" id="IPR041720">
    <property type="entry name" value="FbaB-like"/>
</dbReference>
<keyword evidence="3" id="KW-0057">Aromatic amino acid biosynthesis</keyword>
<evidence type="ECO:0000256" key="3">
    <source>
        <dbReference type="ARBA" id="ARBA00023141"/>
    </source>
</evidence>
<gene>
    <name evidence="7" type="ORF">SAMN02745704_01736</name>
</gene>
<dbReference type="InterPro" id="IPR013785">
    <property type="entry name" value="Aldolase_TIM"/>
</dbReference>
<dbReference type="InterPro" id="IPR010210">
    <property type="entry name" value="ADH_synthase"/>
</dbReference>
<protein>
    <recommendedName>
        <fullName evidence="5">2-amino-3,7-dideoxy-D-threo-hept-6-ulosonate synthase</fullName>
        <ecNumber evidence="5">2.2.1.10</ecNumber>
    </recommendedName>
</protein>
<sequence length="270" mass="28744">MLLGKAVRMERIMNRDNGRLIVVPLDHGVTVGPIYGLVDLRDTVNKVADGGANAVLMHKGLPRCSHRGTGRDIGLIVHLSASTALSPTPNAKTMVGTVEDAIKLGADAVSIHVNLGDESERSMLSDLGALCSRAGDWGMPVLAMLYARGPKVKDEYAPDVVAHCARVGMELGADIVKVNYTGDPESFQRVTEGCCVPVVIAGGPKVDSNYDLVRMVHDSVQAGGAGISVGRNIFQHDHPARLVRSLYKVVHEGWSVEQALPLLDSPESAQ</sequence>
<dbReference type="STRING" id="1121449.SAMN02745704_01736"/>
<dbReference type="PIRSF" id="PIRSF038992">
    <property type="entry name" value="Aldolase_Ia"/>
    <property type="match status" value="1"/>
</dbReference>
<dbReference type="PANTHER" id="PTHR47916:SF1">
    <property type="entry name" value="3-HYDROXY-5-PHOSPHONOOXYPENTANE-2,4-DIONE THIOLASE"/>
    <property type="match status" value="1"/>
</dbReference>
<keyword evidence="1" id="KW-0028">Amino-acid biosynthesis</keyword>
<keyword evidence="2" id="KW-0808">Transferase</keyword>
<feature type="active site" description="Schiff-base intermediate with dihydroxyacetone-P" evidence="6">
    <location>
        <position position="177"/>
    </location>
</feature>
<keyword evidence="8" id="KW-1185">Reference proteome</keyword>
<dbReference type="PANTHER" id="PTHR47916">
    <property type="entry name" value="FRUCTOSE-BISPHOSPHATE ALDOLASE CLASS 1"/>
    <property type="match status" value="1"/>
</dbReference>
<dbReference type="GO" id="GO:0008652">
    <property type="term" value="P:amino acid biosynthetic process"/>
    <property type="evidence" value="ECO:0007669"/>
    <property type="project" value="UniProtKB-KW"/>
</dbReference>
<dbReference type="RefSeq" id="WP_078717302.1">
    <property type="nucleotide sequence ID" value="NZ_FUYC01000007.1"/>
</dbReference>
<reference evidence="7 8" key="1">
    <citation type="submission" date="2017-02" db="EMBL/GenBank/DDBJ databases">
        <authorList>
            <person name="Peterson S.W."/>
        </authorList>
    </citation>
    <scope>NUCLEOTIDE SEQUENCE [LARGE SCALE GENOMIC DNA]</scope>
    <source>
        <strain evidence="7 8">DSM 16080</strain>
    </source>
</reference>
<dbReference type="Proteomes" id="UP000190027">
    <property type="component" value="Unassembled WGS sequence"/>
</dbReference>